<dbReference type="RefSeq" id="WP_373393385.1">
    <property type="nucleotide sequence ID" value="NZ_JBCFQK010000040.1"/>
</dbReference>
<evidence type="ECO:0000259" key="1">
    <source>
        <dbReference type="Pfam" id="PF17389"/>
    </source>
</evidence>
<feature type="domain" description="Alpha-L-rhamnosidase six-hairpin glycosidase" evidence="1">
    <location>
        <begin position="410"/>
        <end position="568"/>
    </location>
</feature>
<dbReference type="Pfam" id="PF17389">
    <property type="entry name" value="Bac_rhamnosid6H"/>
    <property type="match status" value="1"/>
</dbReference>
<dbReference type="Proteomes" id="UP001574170">
    <property type="component" value="Unassembled WGS sequence"/>
</dbReference>
<accession>A0ABV4TSP1</accession>
<evidence type="ECO:0000313" key="3">
    <source>
        <dbReference type="Proteomes" id="UP001574170"/>
    </source>
</evidence>
<name>A0ABV4TSP1_9FLAO</name>
<reference evidence="2 3" key="1">
    <citation type="submission" date="2024-04" db="EMBL/GenBank/DDBJ databases">
        <title>New Clade of Flavobacterium.</title>
        <authorList>
            <person name="Matos L."/>
            <person name="Proenca D.N."/>
            <person name="Fransisco R.M."/>
            <person name="Chung A.P."/>
            <person name="Maccario L."/>
            <person name="Sorensen S.J."/>
            <person name="Morais P.V."/>
        </authorList>
    </citation>
    <scope>NUCLEOTIDE SEQUENCE [LARGE SCALE GENOMIC DNA]</scope>
    <source>
        <strain evidence="2 3">FBOR7N2.3</strain>
    </source>
</reference>
<evidence type="ECO:0000313" key="2">
    <source>
        <dbReference type="EMBL" id="MFA9195931.1"/>
    </source>
</evidence>
<comment type="caution">
    <text evidence="2">The sequence shown here is derived from an EMBL/GenBank/DDBJ whole genome shotgun (WGS) entry which is preliminary data.</text>
</comment>
<dbReference type="SUPFAM" id="SSF48208">
    <property type="entry name" value="Six-hairpin glycosidases"/>
    <property type="match status" value="1"/>
</dbReference>
<dbReference type="Pfam" id="PF14614">
    <property type="entry name" value="DUF4450"/>
    <property type="match status" value="1"/>
</dbReference>
<dbReference type="InterPro" id="IPR012341">
    <property type="entry name" value="6hp_glycosidase-like_sf"/>
</dbReference>
<dbReference type="EMBL" id="JBCFQK010000040">
    <property type="protein sequence ID" value="MFA9195931.1"/>
    <property type="molecule type" value="Genomic_DNA"/>
</dbReference>
<organism evidence="2 3">
    <name type="scientific">Flavobacterium magnesitis</name>
    <dbReference type="NCBI Taxonomy" id="3138077"/>
    <lineage>
        <taxon>Bacteria</taxon>
        <taxon>Pseudomonadati</taxon>
        <taxon>Bacteroidota</taxon>
        <taxon>Flavobacteriia</taxon>
        <taxon>Flavobacteriales</taxon>
        <taxon>Flavobacteriaceae</taxon>
        <taxon>Flavobacterium</taxon>
    </lineage>
</organism>
<protein>
    <submittedName>
        <fullName evidence="2">DUF4450 domain-containing protein</fullName>
    </submittedName>
</protein>
<gene>
    <name evidence="2" type="ORF">AAGV33_16100</name>
</gene>
<dbReference type="InterPro" id="IPR035396">
    <property type="entry name" value="Bac_rhamnosid6H"/>
</dbReference>
<dbReference type="InterPro" id="IPR008928">
    <property type="entry name" value="6-hairpin_glycosidase_sf"/>
</dbReference>
<dbReference type="Gene3D" id="1.50.10.10">
    <property type="match status" value="1"/>
</dbReference>
<keyword evidence="3" id="KW-1185">Reference proteome</keyword>
<dbReference type="InterPro" id="IPR028028">
    <property type="entry name" value="DUF4450"/>
</dbReference>
<sequence>MITFVNMKNILNQLLTATLFVSSLPTFGQELYPIKKTDRLWHNEQLEVRYKPEGTDFVITNGNRLFTRALYGTHSAFRVETGDRPEFALYMPGMGGNFKLGISSSNTNAKWLTKAKTITARYRAGSMLYTIEDPILGKGKLLLEVLAMSDAEGFIIKARFENVKTPVTLFSAFGGATGKSFSREGDMGPDPESSFYLKPEYCKDNNYAIEKEAFTLKYGSGVEIGQDGRYYTEDLNQPSKKSKERLLVGSFPVGTILKIGDATKLDSPQDFFNSKTENAPALVGKINIKTNIDYYFSIHNPVTKPVFKNSELPRLHVQAEAVRKSIADRITINTPDPYINTIGGALAIASDATWEAPSYLHGSIGWRNRLNGWRGAYTADALGWHDRAKMHLESYVKSQVTSPASGPIIADTAHNLSRSLEKLGVGMFTSGYISRLPNGEKMSAHHYDMNMVFIDIMLRHYEWTGDRAFLKETWPVLKRHLEWETRNFDPDRDGLYDAYAVIWASDALQYSGGGVAHSSAYNYFSFSKAAQIATILGEDPTLYRNEADKILKAMNAHLWMKDKGSFAEYKDAMGNRLLHTAPALWTVYHSMDSETMNPFQAYQSLRYVDNEIPHIPVKAKGLEDEGYYTLSTTKWMPYEWSLNNSALAESMHTALANWQGGRTDEAYKLFKSEVLSSMYLGGSPGNFVQISHFDAVRNEAYRDFGDPIGMFSRALVEGLFGIVPNALSNTLNIRPGLPSSWNYASFSTPDISFDFKRSNQSDVYTLVPTLHKSLNLKFQAIAQGQVKNITINGKSVSWKNIDSAVGKPVIEINAPAADKYVINIIWQGNKPVLPTAEKSYAIGSVISEKFADAKVLSVNDLQNVLKNIETTASGFTAKVEASVGNYTVFVQLQQGELSWWMPICFNVEKAVTLVTGKDSEENSNSFTLQNNTSNAVKAIVKVNGFSTSVDIPSGQNSTEIVVPENNLITGTNQVVIQLLNGETLTESLYNWKVTTKGKLENVNITGYFNDKVTQIFRNKYLSPRPQVTTLQLPWQGIGDWPHSLRTFDVDDSGLRKLAGVKNSITLPQGISFATPGVEGTNNILFTSQWDNYPTEKSIPLTGNASHAWFLMAGSTNPMQSQFDNGILIVEYTDGTTDSLVLRNPETWWPMEQDYYTDGFAFALKRPRSTRIHLKTGSIVSGEESKANYNGKVIDGGAATVLDMPLNPSKTLKKITLKTIANDVVIGLMAVTLLR</sequence>
<proteinExistence type="predicted"/>
<dbReference type="CDD" id="cd11747">
    <property type="entry name" value="GH94N_like_1"/>
    <property type="match status" value="1"/>
</dbReference>